<comment type="caution">
    <text evidence="1">The sequence shown here is derived from an EMBL/GenBank/DDBJ whole genome shotgun (WGS) entry which is preliminary data.</text>
</comment>
<name>A0AAV7G3J9_DENCH</name>
<evidence type="ECO:0000313" key="1">
    <source>
        <dbReference type="EMBL" id="KAH0450320.1"/>
    </source>
</evidence>
<protein>
    <submittedName>
        <fullName evidence="1">Uncharacterized protein</fullName>
    </submittedName>
</protein>
<dbReference type="EMBL" id="JAGFBR010000018">
    <property type="protein sequence ID" value="KAH0450320.1"/>
    <property type="molecule type" value="Genomic_DNA"/>
</dbReference>
<dbReference type="Proteomes" id="UP000775213">
    <property type="component" value="Unassembled WGS sequence"/>
</dbReference>
<organism evidence="1 2">
    <name type="scientific">Dendrobium chrysotoxum</name>
    <name type="common">Orchid</name>
    <dbReference type="NCBI Taxonomy" id="161865"/>
    <lineage>
        <taxon>Eukaryota</taxon>
        <taxon>Viridiplantae</taxon>
        <taxon>Streptophyta</taxon>
        <taxon>Embryophyta</taxon>
        <taxon>Tracheophyta</taxon>
        <taxon>Spermatophyta</taxon>
        <taxon>Magnoliopsida</taxon>
        <taxon>Liliopsida</taxon>
        <taxon>Asparagales</taxon>
        <taxon>Orchidaceae</taxon>
        <taxon>Epidendroideae</taxon>
        <taxon>Malaxideae</taxon>
        <taxon>Dendrobiinae</taxon>
        <taxon>Dendrobium</taxon>
    </lineage>
</organism>
<evidence type="ECO:0000313" key="2">
    <source>
        <dbReference type="Proteomes" id="UP000775213"/>
    </source>
</evidence>
<sequence length="251" mass="28258">MELEKVSGEGHVTRDWDRFENCQALFSVDFVETLVDTLVDVDCSKQNPNRVEFDLSWVLNFLQRGGGGDCGGDVWLIHGDLAAMGHMAEWWQDARRDTQGPWKLRNGGEMLGKGRESSREVMEVGGRSRWVAKVGGVVIGMQRSRGRGLGPRSWAPKLRPLIQVIASRPDFNQNWPPHVIISTAALHLGSMADPWEAVGSTKGASEGESGRYWAQLQRPEVEKKTLTWQLEWLKRAFLYINCNVADFVNHN</sequence>
<accession>A0AAV7G3J9</accession>
<reference evidence="1 2" key="1">
    <citation type="journal article" date="2021" name="Hortic Res">
        <title>Chromosome-scale assembly of the Dendrobium chrysotoxum genome enhances the understanding of orchid evolution.</title>
        <authorList>
            <person name="Zhang Y."/>
            <person name="Zhang G.Q."/>
            <person name="Zhang D."/>
            <person name="Liu X.D."/>
            <person name="Xu X.Y."/>
            <person name="Sun W.H."/>
            <person name="Yu X."/>
            <person name="Zhu X."/>
            <person name="Wang Z.W."/>
            <person name="Zhao X."/>
            <person name="Zhong W.Y."/>
            <person name="Chen H."/>
            <person name="Yin W.L."/>
            <person name="Huang T."/>
            <person name="Niu S.C."/>
            <person name="Liu Z.J."/>
        </authorList>
    </citation>
    <scope>NUCLEOTIDE SEQUENCE [LARGE SCALE GENOMIC DNA]</scope>
    <source>
        <strain evidence="1">Lindl</strain>
    </source>
</reference>
<dbReference type="AlphaFoldDB" id="A0AAV7G3J9"/>
<gene>
    <name evidence="1" type="ORF">IEQ34_021012</name>
</gene>
<keyword evidence="2" id="KW-1185">Reference proteome</keyword>
<proteinExistence type="predicted"/>